<reference evidence="2 3" key="1">
    <citation type="submission" date="2017-08" db="EMBL/GenBank/DDBJ databases">
        <title>Infants hospitalized years apart are colonized by the same room-sourced microbial strains.</title>
        <authorList>
            <person name="Brooks B."/>
            <person name="Olm M.R."/>
            <person name="Firek B.A."/>
            <person name="Baker R."/>
            <person name="Thomas B.C."/>
            <person name="Morowitz M.J."/>
            <person name="Banfield J.F."/>
        </authorList>
    </citation>
    <scope>NUCLEOTIDE SEQUENCE [LARGE SCALE GENOMIC DNA]</scope>
    <source>
        <strain evidence="2">S2_003_000_R2_14</strain>
    </source>
</reference>
<proteinExistence type="predicted"/>
<gene>
    <name evidence="2" type="ORF">DI536_10000</name>
</gene>
<dbReference type="EMBL" id="QFQP01000007">
    <property type="protein sequence ID" value="PZR14384.1"/>
    <property type="molecule type" value="Genomic_DNA"/>
</dbReference>
<dbReference type="InterPro" id="IPR045477">
    <property type="entry name" value="ivWA"/>
</dbReference>
<accession>A0A2W5VE77</accession>
<dbReference type="Proteomes" id="UP000249061">
    <property type="component" value="Unassembled WGS sequence"/>
</dbReference>
<evidence type="ECO:0000313" key="2">
    <source>
        <dbReference type="EMBL" id="PZR14384.1"/>
    </source>
</evidence>
<evidence type="ECO:0000313" key="3">
    <source>
        <dbReference type="Proteomes" id="UP000249061"/>
    </source>
</evidence>
<dbReference type="Pfam" id="PF19997">
    <property type="entry name" value="ivWA"/>
    <property type="match status" value="1"/>
</dbReference>
<dbReference type="AlphaFoldDB" id="A0A2W5VE77"/>
<organism evidence="2 3">
    <name type="scientific">Archangium gephyra</name>
    <dbReference type="NCBI Taxonomy" id="48"/>
    <lineage>
        <taxon>Bacteria</taxon>
        <taxon>Pseudomonadati</taxon>
        <taxon>Myxococcota</taxon>
        <taxon>Myxococcia</taxon>
        <taxon>Myxococcales</taxon>
        <taxon>Cystobacterineae</taxon>
        <taxon>Archangiaceae</taxon>
        <taxon>Archangium</taxon>
    </lineage>
</organism>
<protein>
    <recommendedName>
        <fullName evidence="1">FtsH ternary systems vWA domain-containing protein</fullName>
    </recommendedName>
</protein>
<feature type="domain" description="FtsH ternary systems vWA" evidence="1">
    <location>
        <begin position="250"/>
        <end position="446"/>
    </location>
</feature>
<comment type="caution">
    <text evidence="2">The sequence shown here is derived from an EMBL/GenBank/DDBJ whole genome shotgun (WGS) entry which is preliminary data.</text>
</comment>
<sequence>MSADRLDGARAEEFLSASAALARDAATSPTWFEPSIRALEAAYTERPLLPAAVLVFDLTALLHGERVLPVTPPGVDAVREALRGYEDHVLARLTADRRWTRLCEAITALPRPLHATAVGLIASQLLQRLGLEHGVGISTGVVRRFAARSPEQVLSAGRLALYDAELAAQLVEGLTLLARAARRTRDLLSDAEVFLVENLAALKTLAARVALTQLAEVAQLVGEQLPARLRGQVFEDGDAPTALEEDSAYPVGGFSSISTSGSMENLVTSELIYMERGDERPDLFDVRFVEGELLYYSRDESVSVRRKRTLSMVFDASLSQWAVMDAGERYQRLVWLFGSVTALVRKLSAWLDTEALRFELIFVVERDEPLLHEEEGVLGLLLREYRERGQVDVLRAESAARAVHDTRARHGGRARVVVFAARFPPGLEGESAPDALVTASGASPRVHWSTPSLDRLETADGALAAWSEVTLQLLDGVLKKC</sequence>
<evidence type="ECO:0000259" key="1">
    <source>
        <dbReference type="Pfam" id="PF19997"/>
    </source>
</evidence>
<name>A0A2W5VE77_9BACT</name>